<dbReference type="SUPFAM" id="SSF52540">
    <property type="entry name" value="P-loop containing nucleoside triphosphate hydrolases"/>
    <property type="match status" value="1"/>
</dbReference>
<comment type="caution">
    <text evidence="4">The sequence shown here is derived from an EMBL/GenBank/DDBJ whole genome shotgun (WGS) entry which is preliminary data.</text>
</comment>
<keyword evidence="4" id="KW-0547">Nucleotide-binding</keyword>
<gene>
    <name evidence="4" type="ORF">ACFPET_15265</name>
</gene>
<keyword evidence="4" id="KW-0378">Hydrolase</keyword>
<dbReference type="Proteomes" id="UP001595823">
    <property type="component" value="Unassembled WGS sequence"/>
</dbReference>
<feature type="domain" description="DNA2/NAM7 helicase-like C-terminal" evidence="3">
    <location>
        <begin position="743"/>
        <end position="934"/>
    </location>
</feature>
<dbReference type="CDD" id="cd17934">
    <property type="entry name" value="DEXXQc_Upf1-like"/>
    <property type="match status" value="1"/>
</dbReference>
<dbReference type="InterPro" id="IPR041679">
    <property type="entry name" value="DNA2/NAM7-like_C"/>
</dbReference>
<evidence type="ECO:0000313" key="4">
    <source>
        <dbReference type="EMBL" id="MFC4336562.1"/>
    </source>
</evidence>
<dbReference type="RefSeq" id="WP_380622620.1">
    <property type="nucleotide sequence ID" value="NZ_JBHSDK010000021.1"/>
</dbReference>
<feature type="domain" description="DNA2/NAM7 helicase helicase" evidence="2">
    <location>
        <begin position="314"/>
        <end position="722"/>
    </location>
</feature>
<dbReference type="PANTHER" id="PTHR10887:SF495">
    <property type="entry name" value="HELICASE SENATAXIN ISOFORM X1-RELATED"/>
    <property type="match status" value="1"/>
</dbReference>
<dbReference type="Pfam" id="PF13086">
    <property type="entry name" value="AAA_11"/>
    <property type="match status" value="1"/>
</dbReference>
<reference evidence="5" key="1">
    <citation type="journal article" date="2019" name="Int. J. Syst. Evol. Microbiol.">
        <title>The Global Catalogue of Microorganisms (GCM) 10K type strain sequencing project: providing services to taxonomists for standard genome sequencing and annotation.</title>
        <authorList>
            <consortium name="The Broad Institute Genomics Platform"/>
            <consortium name="The Broad Institute Genome Sequencing Center for Infectious Disease"/>
            <person name="Wu L."/>
            <person name="Ma J."/>
        </authorList>
    </citation>
    <scope>NUCLEOTIDE SEQUENCE [LARGE SCALE GENOMIC DNA]</scope>
    <source>
        <strain evidence="5">IBRC-M 10908</strain>
    </source>
</reference>
<organism evidence="4 5">
    <name type="scientific">Salininema proteolyticum</name>
    <dbReference type="NCBI Taxonomy" id="1607685"/>
    <lineage>
        <taxon>Bacteria</taxon>
        <taxon>Bacillati</taxon>
        <taxon>Actinomycetota</taxon>
        <taxon>Actinomycetes</taxon>
        <taxon>Glycomycetales</taxon>
        <taxon>Glycomycetaceae</taxon>
        <taxon>Salininema</taxon>
    </lineage>
</organism>
<dbReference type="GO" id="GO:0004386">
    <property type="term" value="F:helicase activity"/>
    <property type="evidence" value="ECO:0007669"/>
    <property type="project" value="UniProtKB-KW"/>
</dbReference>
<keyword evidence="5" id="KW-1185">Reference proteome</keyword>
<dbReference type="InterPro" id="IPR041677">
    <property type="entry name" value="DNA2/NAM7_AAA_11"/>
</dbReference>
<dbReference type="CDD" id="cd18808">
    <property type="entry name" value="SF1_C_Upf1"/>
    <property type="match status" value="1"/>
</dbReference>
<keyword evidence="4" id="KW-0067">ATP-binding</keyword>
<evidence type="ECO:0000259" key="2">
    <source>
        <dbReference type="Pfam" id="PF13086"/>
    </source>
</evidence>
<feature type="compositionally biased region" description="Basic and acidic residues" evidence="1">
    <location>
        <begin position="134"/>
        <end position="154"/>
    </location>
</feature>
<dbReference type="EC" id="3.6.4.-" evidence="4"/>
<dbReference type="InterPro" id="IPR047187">
    <property type="entry name" value="SF1_C_Upf1"/>
</dbReference>
<protein>
    <submittedName>
        <fullName evidence="4">DEAD/DEAH box helicase</fullName>
        <ecNumber evidence="4">3.6.4.-</ecNumber>
    </submittedName>
</protein>
<accession>A0ABV8U142</accession>
<sequence>MVESSTRSLRLPYPLVVLESGAFRRKIAEVRGRRPEIPGNPAELVEDLQQGLRAEGLAVRLSRNAESVFAILYTSDYKVGLYPTKFEDAYRLGWIGLVSTNDRMDVAGRRLHLRTGGLRLCERPTDIPPNSKSGWEELQKNWDRTSEPRPRTGDDGWPTRSQLGFLDGVEKVVDKERDLGKSALQSPCQYKSVESTGERRTGGESVYLFTLLQIGELKEGDLVEVYSRPPRRGRVERIRGRRATVAFEGTVDLEELPPHGRIGIRESSTVYWKKKEALKTLRDGASKHPNLLSAVADGEAPPALRSEVKPAADLDGDQLDAFQTALHTPIHLVQGPPGTGKTTTIKQIARTNALTYDRRVLITAHTNRAVDNIIADMPVELEIVRVGSQVNEDARPYHLSVRARELVEQSKAKVSSDLDRYRALDEAAGLADRLREDLASLGVAERAGRDAVSVHERLRGEVLGPLLAALDTARQSGAVAETAEKKAAKRRAAWDGWCHRFENLRAGWFGFLFILVLKLIRPRCDKAERNWRLALAEVESAAACTRRLESDCEQCERSDPRLRKSAEAVSHAEKAVGELVAAVEDVAEHTAECIRSLPDPLVGELSFTATGDHASCRRSVEALLDRFGAWEPLLSQRRALLGEWRSQIEPDSAKIQVELVRYAHVVGATCIGAATAPALEGLDFDVAIMDEAGQVSLPIAFVPLVKAEQAILVGDHMQLPPFADRGLLDWARKEGRETLGLVEKSALELLVSSLDPQLCTMLRTQRRMPPAVGSFISDSFYQGRLRTEYHGDHRDPLFSKALNFIDTSGLSTGRRFERPAAGGGWVNEAEADVLEELIAYYHRFEGRLTWAAITAYRGQQKVLRDRLYRRIGDTDLVDLNVGTVDSFQGGERDVIFYSFTRSNRENRVGFLKELRRANVALTRVQKRLVLTGDRRALENAADPGFQRLARRLFTHTETEGSVLAHTDVVRELRSRNGR</sequence>
<keyword evidence="4" id="KW-0347">Helicase</keyword>
<dbReference type="InterPro" id="IPR027417">
    <property type="entry name" value="P-loop_NTPase"/>
</dbReference>
<feature type="region of interest" description="Disordered" evidence="1">
    <location>
        <begin position="123"/>
        <end position="160"/>
    </location>
</feature>
<dbReference type="InterPro" id="IPR045055">
    <property type="entry name" value="DNA2/NAM7-like"/>
</dbReference>
<evidence type="ECO:0000259" key="3">
    <source>
        <dbReference type="Pfam" id="PF13087"/>
    </source>
</evidence>
<dbReference type="GO" id="GO:0016787">
    <property type="term" value="F:hydrolase activity"/>
    <property type="evidence" value="ECO:0007669"/>
    <property type="project" value="UniProtKB-KW"/>
</dbReference>
<dbReference type="Gene3D" id="3.40.50.300">
    <property type="entry name" value="P-loop containing nucleotide triphosphate hydrolases"/>
    <property type="match status" value="3"/>
</dbReference>
<dbReference type="Pfam" id="PF13087">
    <property type="entry name" value="AAA_12"/>
    <property type="match status" value="1"/>
</dbReference>
<name>A0ABV8U142_9ACTN</name>
<dbReference type="PANTHER" id="PTHR10887">
    <property type="entry name" value="DNA2/NAM7 HELICASE FAMILY"/>
    <property type="match status" value="1"/>
</dbReference>
<proteinExistence type="predicted"/>
<evidence type="ECO:0000256" key="1">
    <source>
        <dbReference type="SAM" id="MobiDB-lite"/>
    </source>
</evidence>
<dbReference type="EMBL" id="JBHSDK010000021">
    <property type="protein sequence ID" value="MFC4336562.1"/>
    <property type="molecule type" value="Genomic_DNA"/>
</dbReference>
<evidence type="ECO:0000313" key="5">
    <source>
        <dbReference type="Proteomes" id="UP001595823"/>
    </source>
</evidence>